<dbReference type="PANTHER" id="PTHR30173">
    <property type="entry name" value="SIGMA 19 FACTOR"/>
    <property type="match status" value="1"/>
</dbReference>
<evidence type="ECO:0000256" key="2">
    <source>
        <dbReference type="ARBA" id="ARBA00011344"/>
    </source>
</evidence>
<dbReference type="Pfam" id="PF04542">
    <property type="entry name" value="Sigma70_r2"/>
    <property type="match status" value="1"/>
</dbReference>
<feature type="domain" description="RNA polymerase sigma-70 region 2" evidence="7">
    <location>
        <begin position="18"/>
        <end position="81"/>
    </location>
</feature>
<name>A0A918X0N3_9ACTN</name>
<reference evidence="9" key="1">
    <citation type="journal article" date="2014" name="Int. J. Syst. Evol. Microbiol.">
        <title>Complete genome sequence of Corynebacterium casei LMG S-19264T (=DSM 44701T), isolated from a smear-ripened cheese.</title>
        <authorList>
            <consortium name="US DOE Joint Genome Institute (JGI-PGF)"/>
            <person name="Walter F."/>
            <person name="Albersmeier A."/>
            <person name="Kalinowski J."/>
            <person name="Ruckert C."/>
        </authorList>
    </citation>
    <scope>NUCLEOTIDE SEQUENCE</scope>
    <source>
        <strain evidence="9">JCM 4637</strain>
    </source>
</reference>
<dbReference type="AlphaFoldDB" id="A0A918X0N3"/>
<feature type="region of interest" description="Disordered" evidence="6">
    <location>
        <begin position="83"/>
        <end position="109"/>
    </location>
</feature>
<feature type="domain" description="RNA polymerase sigma factor 70 region 4 type 2" evidence="8">
    <location>
        <begin position="122"/>
        <end position="172"/>
    </location>
</feature>
<comment type="similarity">
    <text evidence="1">Belongs to the sigma-70 factor family. ECF subfamily.</text>
</comment>
<dbReference type="Gene3D" id="1.10.1740.10">
    <property type="match status" value="1"/>
</dbReference>
<comment type="subunit">
    <text evidence="2">Interacts transiently with the RNA polymerase catalytic core formed by RpoA, RpoB, RpoC and RpoZ (2 alpha, 1 beta, 1 beta' and 1 omega subunit) to form the RNA polymerase holoenzyme that can initiate transcription.</text>
</comment>
<dbReference type="GO" id="GO:0006352">
    <property type="term" value="P:DNA-templated transcription initiation"/>
    <property type="evidence" value="ECO:0007669"/>
    <property type="project" value="InterPro"/>
</dbReference>
<evidence type="ECO:0000256" key="1">
    <source>
        <dbReference type="ARBA" id="ARBA00010641"/>
    </source>
</evidence>
<protein>
    <submittedName>
        <fullName evidence="9">RNA polymerase sigma factor</fullName>
    </submittedName>
</protein>
<dbReference type="Gene3D" id="1.10.10.10">
    <property type="entry name" value="Winged helix-like DNA-binding domain superfamily/Winged helix DNA-binding domain"/>
    <property type="match status" value="1"/>
</dbReference>
<dbReference type="RefSeq" id="WP_189827437.1">
    <property type="nucleotide sequence ID" value="NZ_BMVC01000009.1"/>
</dbReference>
<evidence type="ECO:0000313" key="10">
    <source>
        <dbReference type="Proteomes" id="UP000638353"/>
    </source>
</evidence>
<accession>A0A918X0N3</accession>
<dbReference type="InterPro" id="IPR013324">
    <property type="entry name" value="RNA_pol_sigma_r3/r4-like"/>
</dbReference>
<proteinExistence type="inferred from homology"/>
<dbReference type="InterPro" id="IPR014284">
    <property type="entry name" value="RNA_pol_sigma-70_dom"/>
</dbReference>
<dbReference type="InterPro" id="IPR052704">
    <property type="entry name" value="ECF_Sigma-70_Domain"/>
</dbReference>
<organism evidence="9 10">
    <name type="scientific">Streptomyces finlayi</name>
    <dbReference type="NCBI Taxonomy" id="67296"/>
    <lineage>
        <taxon>Bacteria</taxon>
        <taxon>Bacillati</taxon>
        <taxon>Actinomycetota</taxon>
        <taxon>Actinomycetes</taxon>
        <taxon>Kitasatosporales</taxon>
        <taxon>Streptomycetaceae</taxon>
        <taxon>Streptomyces</taxon>
    </lineage>
</organism>
<evidence type="ECO:0000259" key="7">
    <source>
        <dbReference type="Pfam" id="PF04542"/>
    </source>
</evidence>
<dbReference type="InterPro" id="IPR013325">
    <property type="entry name" value="RNA_pol_sigma_r2"/>
</dbReference>
<dbReference type="Pfam" id="PF08281">
    <property type="entry name" value="Sigma70_r4_2"/>
    <property type="match status" value="1"/>
</dbReference>
<dbReference type="InterPro" id="IPR036388">
    <property type="entry name" value="WH-like_DNA-bd_sf"/>
</dbReference>
<dbReference type="PANTHER" id="PTHR30173:SF43">
    <property type="entry name" value="ECF RNA POLYMERASE SIGMA FACTOR SIGI-RELATED"/>
    <property type="match status" value="1"/>
</dbReference>
<evidence type="ECO:0000259" key="8">
    <source>
        <dbReference type="Pfam" id="PF08281"/>
    </source>
</evidence>
<comment type="caution">
    <text evidence="9">The sequence shown here is derived from an EMBL/GenBank/DDBJ whole genome shotgun (WGS) entry which is preliminary data.</text>
</comment>
<keyword evidence="5" id="KW-0804">Transcription</keyword>
<dbReference type="NCBIfam" id="TIGR02937">
    <property type="entry name" value="sigma70-ECF"/>
    <property type="match status" value="1"/>
</dbReference>
<dbReference type="Proteomes" id="UP000638353">
    <property type="component" value="Unassembled WGS sequence"/>
</dbReference>
<dbReference type="InterPro" id="IPR032710">
    <property type="entry name" value="NTF2-like_dom_sf"/>
</dbReference>
<sequence>MEPIRTAAEGPDFLAGQFEANRDRLRGVAYRMLGSSAEAEDAVQEAWLRLGRQDPATIDNLPGWLTTVVARVCLDQLRSRTTRREDPLDPLSDTHVPDPILRRDDEADPEQQALLADSVGLALLVVLETLGPAERLAFVLHDMFAVPFEEIAPLVDRTPAATRQLASRARRRVQGTAPAPDTNASRQREVVSAFLAASRGGDFDGLLSLLDPQCVLRADAGTSPLSKVVRGAREVVSNALMFRQAAQYARPALVNGVPGLINVIDGKVMGVMDFTIVDGKILELNILADPDRLATLDVSFLEA</sequence>
<evidence type="ECO:0000256" key="5">
    <source>
        <dbReference type="ARBA" id="ARBA00023163"/>
    </source>
</evidence>
<dbReference type="SUPFAM" id="SSF88946">
    <property type="entry name" value="Sigma2 domain of RNA polymerase sigma factors"/>
    <property type="match status" value="1"/>
</dbReference>
<evidence type="ECO:0000256" key="6">
    <source>
        <dbReference type="SAM" id="MobiDB-lite"/>
    </source>
</evidence>
<dbReference type="GO" id="GO:0016987">
    <property type="term" value="F:sigma factor activity"/>
    <property type="evidence" value="ECO:0007669"/>
    <property type="project" value="UniProtKB-KW"/>
</dbReference>
<dbReference type="SUPFAM" id="SSF88659">
    <property type="entry name" value="Sigma3 and sigma4 domains of RNA polymerase sigma factors"/>
    <property type="match status" value="1"/>
</dbReference>
<dbReference type="Gene3D" id="3.10.450.50">
    <property type="match status" value="1"/>
</dbReference>
<dbReference type="GO" id="GO:0003677">
    <property type="term" value="F:DNA binding"/>
    <property type="evidence" value="ECO:0007669"/>
    <property type="project" value="InterPro"/>
</dbReference>
<dbReference type="EMBL" id="BMVC01000009">
    <property type="protein sequence ID" value="GHD00813.1"/>
    <property type="molecule type" value="Genomic_DNA"/>
</dbReference>
<gene>
    <name evidence="9" type="ORF">GCM10010334_45720</name>
</gene>
<reference evidence="9" key="2">
    <citation type="submission" date="2020-09" db="EMBL/GenBank/DDBJ databases">
        <authorList>
            <person name="Sun Q."/>
            <person name="Ohkuma M."/>
        </authorList>
    </citation>
    <scope>NUCLEOTIDE SEQUENCE</scope>
    <source>
        <strain evidence="9">JCM 4637</strain>
    </source>
</reference>
<keyword evidence="4" id="KW-0731">Sigma factor</keyword>
<dbReference type="InterPro" id="IPR007627">
    <property type="entry name" value="RNA_pol_sigma70_r2"/>
</dbReference>
<feature type="region of interest" description="Disordered" evidence="6">
    <location>
        <begin position="163"/>
        <end position="184"/>
    </location>
</feature>
<evidence type="ECO:0000256" key="3">
    <source>
        <dbReference type="ARBA" id="ARBA00023015"/>
    </source>
</evidence>
<evidence type="ECO:0000256" key="4">
    <source>
        <dbReference type="ARBA" id="ARBA00023082"/>
    </source>
</evidence>
<dbReference type="SUPFAM" id="SSF54427">
    <property type="entry name" value="NTF2-like"/>
    <property type="match status" value="1"/>
</dbReference>
<evidence type="ECO:0000313" key="9">
    <source>
        <dbReference type="EMBL" id="GHD00813.1"/>
    </source>
</evidence>
<keyword evidence="3" id="KW-0805">Transcription regulation</keyword>
<dbReference type="InterPro" id="IPR013249">
    <property type="entry name" value="RNA_pol_sigma70_r4_t2"/>
</dbReference>